<sequence length="526" mass="57787">MAMGPTKITRPARQIKAMTKIKARLQQRLDSRNLSIETIDQDKMESEMTERIRAFQEDSNSTNPDAEMGDAVIDQYIMEGLDKSRWNVAQKNDDVVPVTSVITTTKKIAAPAIKKAAIPEVNKANQATPTQIASKPPSVATEKQQPSCSESRKQNINGCPPELQAMIEAEERRAAQAAKNIMICTAAINAVETAVSLYSEESSDPFIDSMKLYLRAARPSCQDNISCPITKAKERTPMNDQEQKRPVTQAKTTWATVARGSPQMSIAPAKTVRVAPNPAAQVKKQARPVTAKPKDVRLFLRLGEEHAWRALSPAGVRDAVTRLMEVSSSNIEHVYRVPTGFAMKAKNEEARQLLLNAAESFSKVEAKLETASDLAALRIATVPVTLYTLMGKVTVTEEMVAEEITRTTKAVPIRVRPLGKGRVGAPFQTWIAHFERASAPRPGFRLFDDSGIAVCHKPKQAINQCKRCLQFHGTRGCSRALACWNCTSTMHSSSECKAHTKCRNCGGPHRSDSRDCLARLSGLPSV</sequence>
<feature type="region of interest" description="Disordered" evidence="1">
    <location>
        <begin position="127"/>
        <end position="157"/>
    </location>
</feature>
<accession>N1JI94</accession>
<feature type="compositionally biased region" description="Polar residues" evidence="1">
    <location>
        <begin position="141"/>
        <end position="157"/>
    </location>
</feature>
<dbReference type="HOGENOM" id="CLU_018153_0_1_1"/>
<dbReference type="AlphaFoldDB" id="N1JI94"/>
<organism evidence="2 3">
    <name type="scientific">Blumeria graminis f. sp. hordei (strain DH14)</name>
    <name type="common">Barley powdery mildew</name>
    <name type="synonym">Oidium monilioides f. sp. hordei</name>
    <dbReference type="NCBI Taxonomy" id="546991"/>
    <lineage>
        <taxon>Eukaryota</taxon>
        <taxon>Fungi</taxon>
        <taxon>Dikarya</taxon>
        <taxon>Ascomycota</taxon>
        <taxon>Pezizomycotina</taxon>
        <taxon>Leotiomycetes</taxon>
        <taxon>Erysiphales</taxon>
        <taxon>Erysiphaceae</taxon>
        <taxon>Blumeria</taxon>
        <taxon>Blumeria hordei</taxon>
    </lineage>
</organism>
<proteinExistence type="predicted"/>
<dbReference type="InParanoid" id="N1JI94"/>
<reference evidence="2 3" key="1">
    <citation type="journal article" date="2010" name="Science">
        <title>Genome expansion and gene loss in powdery mildew fungi reveal tradeoffs in extreme parasitism.</title>
        <authorList>
            <person name="Spanu P.D."/>
            <person name="Abbott J.C."/>
            <person name="Amselem J."/>
            <person name="Burgis T.A."/>
            <person name="Soanes D.M."/>
            <person name="Stueber K."/>
            <person name="Ver Loren van Themaat E."/>
            <person name="Brown J.K.M."/>
            <person name="Butcher S.A."/>
            <person name="Gurr S.J."/>
            <person name="Lebrun M.-H."/>
            <person name="Ridout C.J."/>
            <person name="Schulze-Lefert P."/>
            <person name="Talbot N.J."/>
            <person name="Ahmadinejad N."/>
            <person name="Ametz C."/>
            <person name="Barton G.R."/>
            <person name="Benjdia M."/>
            <person name="Bidzinski P."/>
            <person name="Bindschedler L.V."/>
            <person name="Both M."/>
            <person name="Brewer M.T."/>
            <person name="Cadle-Davidson L."/>
            <person name="Cadle-Davidson M.M."/>
            <person name="Collemare J."/>
            <person name="Cramer R."/>
            <person name="Frenkel O."/>
            <person name="Godfrey D."/>
            <person name="Harriman J."/>
            <person name="Hoede C."/>
            <person name="King B.C."/>
            <person name="Klages S."/>
            <person name="Kleemann J."/>
            <person name="Knoll D."/>
            <person name="Koti P.S."/>
            <person name="Kreplak J."/>
            <person name="Lopez-Ruiz F.J."/>
            <person name="Lu X."/>
            <person name="Maekawa T."/>
            <person name="Mahanil S."/>
            <person name="Micali C."/>
            <person name="Milgroom M.G."/>
            <person name="Montana G."/>
            <person name="Noir S."/>
            <person name="O'Connell R.J."/>
            <person name="Oberhaensli S."/>
            <person name="Parlange F."/>
            <person name="Pedersen C."/>
            <person name="Quesneville H."/>
            <person name="Reinhardt R."/>
            <person name="Rott M."/>
            <person name="Sacristan S."/>
            <person name="Schmidt S.M."/>
            <person name="Schoen M."/>
            <person name="Skamnioti P."/>
            <person name="Sommer H."/>
            <person name="Stephens A."/>
            <person name="Takahara H."/>
            <person name="Thordal-Christensen H."/>
            <person name="Vigouroux M."/>
            <person name="Wessling R."/>
            <person name="Wicker T."/>
            <person name="Panstruga R."/>
        </authorList>
    </citation>
    <scope>NUCLEOTIDE SEQUENCE [LARGE SCALE GENOMIC DNA]</scope>
    <source>
        <strain evidence="2">DH14</strain>
    </source>
</reference>
<protein>
    <submittedName>
        <fullName evidence="2">EKA-like protein</fullName>
    </submittedName>
</protein>
<name>N1JI94_BLUG1</name>
<evidence type="ECO:0000313" key="3">
    <source>
        <dbReference type="Proteomes" id="UP000015441"/>
    </source>
</evidence>
<dbReference type="OrthoDB" id="3611560at2759"/>
<dbReference type="EMBL" id="CAUH01006699">
    <property type="protein sequence ID" value="CCU82619.1"/>
    <property type="molecule type" value="Genomic_DNA"/>
</dbReference>
<keyword evidence="3" id="KW-1185">Reference proteome</keyword>
<dbReference type="eggNOG" id="ENOG502TDBS">
    <property type="taxonomic scope" value="Eukaryota"/>
</dbReference>
<comment type="caution">
    <text evidence="2">The sequence shown here is derived from an EMBL/GenBank/DDBJ whole genome shotgun (WGS) entry which is preliminary data.</text>
</comment>
<evidence type="ECO:0000256" key="1">
    <source>
        <dbReference type="SAM" id="MobiDB-lite"/>
    </source>
</evidence>
<dbReference type="Proteomes" id="UP000015441">
    <property type="component" value="Unassembled WGS sequence"/>
</dbReference>
<gene>
    <name evidence="2" type="ORF">BGHDH14_bgh06851</name>
</gene>
<evidence type="ECO:0000313" key="2">
    <source>
        <dbReference type="EMBL" id="CCU82619.1"/>
    </source>
</evidence>